<dbReference type="EMBL" id="CCBQ010000037">
    <property type="protein sequence ID" value="CDO94353.1"/>
    <property type="molecule type" value="Genomic_DNA"/>
</dbReference>
<evidence type="ECO:0000259" key="5">
    <source>
        <dbReference type="PROSITE" id="PS51792"/>
    </source>
</evidence>
<dbReference type="InterPro" id="IPR039058">
    <property type="entry name" value="Yippee_fam"/>
</dbReference>
<keyword evidence="3" id="KW-0862">Zinc</keyword>
<dbReference type="Proteomes" id="UP000031516">
    <property type="component" value="Unassembled WGS sequence"/>
</dbReference>
<keyword evidence="7" id="KW-1185">Reference proteome</keyword>
<proteinExistence type="inferred from homology"/>
<dbReference type="Pfam" id="PF03226">
    <property type="entry name" value="Yippee-Mis18"/>
    <property type="match status" value="1"/>
</dbReference>
<dbReference type="PANTHER" id="PTHR13848">
    <property type="entry name" value="PROTEIN YIPPEE-LIKE CG15309-RELATED"/>
    <property type="match status" value="1"/>
</dbReference>
<evidence type="ECO:0000256" key="1">
    <source>
        <dbReference type="ARBA" id="ARBA00005613"/>
    </source>
</evidence>
<evidence type="ECO:0000313" key="6">
    <source>
        <dbReference type="EMBL" id="CDO94353.1"/>
    </source>
</evidence>
<dbReference type="PROSITE" id="PS51792">
    <property type="entry name" value="YIPPEE"/>
    <property type="match status" value="1"/>
</dbReference>
<feature type="domain" description="Yippee" evidence="5">
    <location>
        <begin position="27"/>
        <end position="124"/>
    </location>
</feature>
<evidence type="ECO:0000256" key="3">
    <source>
        <dbReference type="ARBA" id="ARBA00022833"/>
    </source>
</evidence>
<dbReference type="GO" id="GO:0046872">
    <property type="term" value="F:metal ion binding"/>
    <property type="evidence" value="ECO:0007669"/>
    <property type="project" value="UniProtKB-KW"/>
</dbReference>
<evidence type="ECO:0000256" key="4">
    <source>
        <dbReference type="RuleBase" id="RU110713"/>
    </source>
</evidence>
<dbReference type="OrthoDB" id="6407410at2759"/>
<gene>
    <name evidence="6" type="ORF">KLDO_g2621B</name>
</gene>
<evidence type="ECO:0000313" key="7">
    <source>
        <dbReference type="Proteomes" id="UP000031516"/>
    </source>
</evidence>
<keyword evidence="2" id="KW-0479">Metal-binding</keyword>
<reference evidence="6 7" key="1">
    <citation type="submission" date="2014-03" db="EMBL/GenBank/DDBJ databases">
        <title>The genome of Kluyveromyces dobzhanskii.</title>
        <authorList>
            <person name="Nystedt B."/>
            <person name="Astrom S."/>
        </authorList>
    </citation>
    <scope>NUCLEOTIDE SEQUENCE [LARGE SCALE GENOMIC DNA]</scope>
    <source>
        <strain evidence="6 7">CBS 2104</strain>
    </source>
</reference>
<protein>
    <recommendedName>
        <fullName evidence="4">Protein yippee-like</fullName>
    </recommendedName>
</protein>
<dbReference type="AlphaFoldDB" id="A0A0A8L654"/>
<dbReference type="InterPro" id="IPR034751">
    <property type="entry name" value="Yippee"/>
</dbReference>
<comment type="caution">
    <text evidence="6">The sequence shown here is derived from an EMBL/GenBank/DDBJ whole genome shotgun (WGS) entry which is preliminary data.</text>
</comment>
<name>A0A0A8L654_9SACH</name>
<dbReference type="InterPro" id="IPR004910">
    <property type="entry name" value="Yippee/Mis18/Cereblon"/>
</dbReference>
<organism evidence="6 7">
    <name type="scientific">Kluyveromyces dobzhanskii CBS 2104</name>
    <dbReference type="NCBI Taxonomy" id="1427455"/>
    <lineage>
        <taxon>Eukaryota</taxon>
        <taxon>Fungi</taxon>
        <taxon>Dikarya</taxon>
        <taxon>Ascomycota</taxon>
        <taxon>Saccharomycotina</taxon>
        <taxon>Saccharomycetes</taxon>
        <taxon>Saccharomycetales</taxon>
        <taxon>Saccharomycetaceae</taxon>
        <taxon>Kluyveromyces</taxon>
    </lineage>
</organism>
<sequence length="124" mass="14380">MGISCCVYIEKPSGEDICLKHKHERFVIYGCRNCRTHLSSSSQLMSKDYRGKTGDAYLMSEVLNVYEGEKQTRYMITGKYIVCDIYCSTCEALVGWKYLKSEKSNQQYKEGKYILELLPITQCR</sequence>
<accession>A0A0A8L654</accession>
<evidence type="ECO:0000256" key="2">
    <source>
        <dbReference type="ARBA" id="ARBA00022723"/>
    </source>
</evidence>
<comment type="similarity">
    <text evidence="1 4">Belongs to the yippee family.</text>
</comment>